<dbReference type="GO" id="GO:0004553">
    <property type="term" value="F:hydrolase activity, hydrolyzing O-glycosyl compounds"/>
    <property type="evidence" value="ECO:0007669"/>
    <property type="project" value="InterPro"/>
</dbReference>
<evidence type="ECO:0000313" key="7">
    <source>
        <dbReference type="Proteomes" id="UP000280099"/>
    </source>
</evidence>
<dbReference type="AlphaFoldDB" id="A0A420XJP1"/>
<feature type="domain" description="Transglycosylase SLT" evidence="4">
    <location>
        <begin position="570"/>
        <end position="675"/>
    </location>
</feature>
<comment type="similarity">
    <text evidence="1">Belongs to the transglycosylase Slt family.</text>
</comment>
<dbReference type="InterPro" id="IPR037061">
    <property type="entry name" value="Lytic_TGlycoase_superhlx_L_sf"/>
</dbReference>
<evidence type="ECO:0000256" key="1">
    <source>
        <dbReference type="ARBA" id="ARBA00007734"/>
    </source>
</evidence>
<dbReference type="Gene3D" id="1.10.1240.20">
    <property type="entry name" value="Lytic transglycosylase, superhelical linker domain"/>
    <property type="match status" value="1"/>
</dbReference>
<evidence type="ECO:0000259" key="4">
    <source>
        <dbReference type="Pfam" id="PF01464"/>
    </source>
</evidence>
<feature type="domain" description="Lytic transglycosylase superhelical linker" evidence="5">
    <location>
        <begin position="489"/>
        <end position="552"/>
    </location>
</feature>
<dbReference type="CDD" id="cd13401">
    <property type="entry name" value="Slt70-like"/>
    <property type="match status" value="1"/>
</dbReference>
<dbReference type="SUPFAM" id="SSF48435">
    <property type="entry name" value="Bacterial muramidases"/>
    <property type="match status" value="1"/>
</dbReference>
<protein>
    <submittedName>
        <fullName evidence="6">Soluble lytic murein transglycosylase</fullName>
    </submittedName>
</protein>
<sequence length="724" mass="83830">MIKKSLGLLFITTVIQNAIAEEVTQQTTPPKVFSENEVLQLKTEWLAEQQVASQDRLKQRANFLQLESLLQAAQSQDKLSSYTLSLARGLVPKGYPLQEDMDWLFLKAELAMADTEKSVSIIKNFTSKYPAIAERNQLDQIPFSLYFDRQQFEDLVAYAETYPARTVENQCRVFGAQYQLLAEKIQPNPEAEQAGNRESISTDSMTKLLQDFEAFWLLDMQSDFWKNANSSEKNYWRNHASLPDSCGGLESYWKDSGLKTAEKVKTKALELFALNSSVGLKGLISNTQDKELAEWLEMVDNLKSSPKNLQTFVQNAPLDEWNKRLVVESFSSFIRTFPEQTEKSSFADYQQWAEKWQLTQDEINDWKVAMLNRLFDNNDPTFQQWRDDQIKQLKVDSLTERRLRIAIREKADLNPWLALLSDESKNKQEWQYWQAKASSDQAQREAILKELITERGFYPMLAAQLLKQPYILDIPPIKSLTQEQKAQFGRQLDRIQELRILNRLGTAKLAWGDLLQAVSFEEQLALSEYALQQDWYDLVVDGTIKSKAWDHIQLRLPNAYSDWFDLNLANKPIQKSFAMAIARQESAWNFQIRSHANAIGLMQMLPTTASETAKNNELVYSGERDLVLPFNNIMLGTTHLTELNQKYPNNRILIASAYNAGARRADQWLERANGKLDMDEFIATIPFYETRGYVENVLAYDYYYQTLYGKGDKTLFYKEEQRKY</sequence>
<keyword evidence="7" id="KW-1185">Reference proteome</keyword>
<dbReference type="GO" id="GO:0042597">
    <property type="term" value="C:periplasmic space"/>
    <property type="evidence" value="ECO:0007669"/>
    <property type="project" value="InterPro"/>
</dbReference>
<evidence type="ECO:0000313" key="6">
    <source>
        <dbReference type="EMBL" id="RKR77320.1"/>
    </source>
</evidence>
<feature type="chain" id="PRO_5019366037" evidence="3">
    <location>
        <begin position="21"/>
        <end position="724"/>
    </location>
</feature>
<dbReference type="InterPro" id="IPR023346">
    <property type="entry name" value="Lysozyme-like_dom_sf"/>
</dbReference>
<dbReference type="RefSeq" id="WP_121121932.1">
    <property type="nucleotide sequence ID" value="NZ_CP016604.1"/>
</dbReference>
<organism evidence="6 7">
    <name type="scientific">Otariodibacter oris</name>
    <dbReference type="NCBI Taxonomy" id="1032623"/>
    <lineage>
        <taxon>Bacteria</taxon>
        <taxon>Pseudomonadati</taxon>
        <taxon>Pseudomonadota</taxon>
        <taxon>Gammaproteobacteria</taxon>
        <taxon>Pasteurellales</taxon>
        <taxon>Pasteurellaceae</taxon>
        <taxon>Otariodibacter</taxon>
    </lineage>
</organism>
<feature type="signal peptide" evidence="3">
    <location>
        <begin position="1"/>
        <end position="20"/>
    </location>
</feature>
<dbReference type="SUPFAM" id="SSF53955">
    <property type="entry name" value="Lysozyme-like"/>
    <property type="match status" value="1"/>
</dbReference>
<evidence type="ECO:0000256" key="3">
    <source>
        <dbReference type="SAM" id="SignalP"/>
    </source>
</evidence>
<dbReference type="Proteomes" id="UP000280099">
    <property type="component" value="Unassembled WGS sequence"/>
</dbReference>
<evidence type="ECO:0000259" key="5">
    <source>
        <dbReference type="Pfam" id="PF14718"/>
    </source>
</evidence>
<dbReference type="Gene3D" id="1.10.530.10">
    <property type="match status" value="1"/>
</dbReference>
<dbReference type="PANTHER" id="PTHR37423:SF5">
    <property type="entry name" value="SOLUBLE LYTIC MUREIN TRANSGLYCOSYLASE"/>
    <property type="match status" value="1"/>
</dbReference>
<keyword evidence="2 3" id="KW-0732">Signal</keyword>
<dbReference type="PANTHER" id="PTHR37423">
    <property type="entry name" value="SOLUBLE LYTIC MUREIN TRANSGLYCOSYLASE-RELATED"/>
    <property type="match status" value="1"/>
</dbReference>
<name>A0A420XJP1_9PAST</name>
<comment type="caution">
    <text evidence="6">The sequence shown here is derived from an EMBL/GenBank/DDBJ whole genome shotgun (WGS) entry which is preliminary data.</text>
</comment>
<dbReference type="InterPro" id="IPR008258">
    <property type="entry name" value="Transglycosylase_SLT_dom_1"/>
</dbReference>
<dbReference type="EMBL" id="RBJC01000004">
    <property type="protein sequence ID" value="RKR77320.1"/>
    <property type="molecule type" value="Genomic_DNA"/>
</dbReference>
<dbReference type="InterPro" id="IPR012289">
    <property type="entry name" value="Lytic_TGlycosylase_superhlx_L"/>
</dbReference>
<dbReference type="OrthoDB" id="92254at2"/>
<accession>A0A420XJP1</accession>
<dbReference type="Pfam" id="PF14718">
    <property type="entry name" value="SLT_L"/>
    <property type="match status" value="1"/>
</dbReference>
<evidence type="ECO:0000256" key="2">
    <source>
        <dbReference type="ARBA" id="ARBA00022729"/>
    </source>
</evidence>
<dbReference type="Gene3D" id="1.25.20.10">
    <property type="entry name" value="Bacterial muramidases"/>
    <property type="match status" value="1"/>
</dbReference>
<dbReference type="Pfam" id="PF01464">
    <property type="entry name" value="SLT"/>
    <property type="match status" value="1"/>
</dbReference>
<gene>
    <name evidence="6" type="ORF">DES31_0649</name>
</gene>
<proteinExistence type="inferred from homology"/>
<dbReference type="InterPro" id="IPR008939">
    <property type="entry name" value="Lytic_TGlycosylase_superhlx_U"/>
</dbReference>
<reference evidence="6 7" key="1">
    <citation type="submission" date="2018-10" db="EMBL/GenBank/DDBJ databases">
        <title>Genomic Encyclopedia of Type Strains, Phase IV (KMG-IV): sequencing the most valuable type-strain genomes for metagenomic binning, comparative biology and taxonomic classification.</title>
        <authorList>
            <person name="Goeker M."/>
        </authorList>
    </citation>
    <scope>NUCLEOTIDE SEQUENCE [LARGE SCALE GENOMIC DNA]</scope>
    <source>
        <strain evidence="6 7">DSM 23800</strain>
    </source>
</reference>